<evidence type="ECO:0000313" key="2">
    <source>
        <dbReference type="EMBL" id="CDP17402.1"/>
    </source>
</evidence>
<gene>
    <name evidence="2" type="ORF">GSCOC_T00004464001</name>
</gene>
<dbReference type="STRING" id="49390.A0A068VA20"/>
<dbReference type="FunCoup" id="A0A068VA20">
    <property type="interactions" value="570"/>
</dbReference>
<dbReference type="PhylomeDB" id="A0A068VA20"/>
<dbReference type="InParanoid" id="A0A068VA20"/>
<feature type="compositionally biased region" description="Polar residues" evidence="1">
    <location>
        <begin position="401"/>
        <end position="423"/>
    </location>
</feature>
<evidence type="ECO:0000256" key="1">
    <source>
        <dbReference type="SAM" id="MobiDB-lite"/>
    </source>
</evidence>
<protein>
    <submittedName>
        <fullName evidence="2">Uncharacterized protein</fullName>
    </submittedName>
</protein>
<dbReference type="PANTHER" id="PTHR35507">
    <property type="entry name" value="OS09G0488600 PROTEIN"/>
    <property type="match status" value="1"/>
</dbReference>
<dbReference type="OrthoDB" id="1894403at2759"/>
<dbReference type="EMBL" id="HG739242">
    <property type="protein sequence ID" value="CDP17402.1"/>
    <property type="molecule type" value="Genomic_DNA"/>
</dbReference>
<evidence type="ECO:0000313" key="3">
    <source>
        <dbReference type="Proteomes" id="UP000295252"/>
    </source>
</evidence>
<dbReference type="Proteomes" id="UP000295252">
    <property type="component" value="Chromosome I"/>
</dbReference>
<dbReference type="Gramene" id="CDP17402">
    <property type="protein sequence ID" value="CDP17402"/>
    <property type="gene ID" value="GSCOC_T00004464001"/>
</dbReference>
<dbReference type="OMA" id="SYMSDWC"/>
<feature type="compositionally biased region" description="Low complexity" evidence="1">
    <location>
        <begin position="332"/>
        <end position="342"/>
    </location>
</feature>
<organism evidence="2 3">
    <name type="scientific">Coffea canephora</name>
    <name type="common">Robusta coffee</name>
    <dbReference type="NCBI Taxonomy" id="49390"/>
    <lineage>
        <taxon>Eukaryota</taxon>
        <taxon>Viridiplantae</taxon>
        <taxon>Streptophyta</taxon>
        <taxon>Embryophyta</taxon>
        <taxon>Tracheophyta</taxon>
        <taxon>Spermatophyta</taxon>
        <taxon>Magnoliopsida</taxon>
        <taxon>eudicotyledons</taxon>
        <taxon>Gunneridae</taxon>
        <taxon>Pentapetalae</taxon>
        <taxon>asterids</taxon>
        <taxon>lamiids</taxon>
        <taxon>Gentianales</taxon>
        <taxon>Rubiaceae</taxon>
        <taxon>Ixoroideae</taxon>
        <taxon>Gardenieae complex</taxon>
        <taxon>Bertiereae - Coffeeae clade</taxon>
        <taxon>Coffeeae</taxon>
        <taxon>Coffea</taxon>
    </lineage>
</organism>
<feature type="region of interest" description="Disordered" evidence="1">
    <location>
        <begin position="326"/>
        <end position="443"/>
    </location>
</feature>
<keyword evidence="3" id="KW-1185">Reference proteome</keyword>
<dbReference type="AlphaFoldDB" id="A0A068VA20"/>
<accession>A0A068VA20</accession>
<sequence>MESDDPEKFLAFQHHPPNFITLSPFSPACYPSPSRRLSSCFTEPSRPVRAARRLAWVSLQGRLVGAEFASSAKTIAGENGSLFSRKEAVAWELFSPIHRILIVAVIAVAVANSKRNRQIFQLKKAVELRDQVLLRMQEKLDNLCEQINFFKDQPEIATEKNGCQLCQQHKHEPTNLAGNSVVKTLKRDEMLKCKWAPTIEAEPEERRMSDLSDWGSSVTSSVDLQLNSFSIEQDIHKLQRECEEKDVTIKELSTAIHSAQVFGSKRITELEDVIRRKNMIITKLKKDILVLEQKVVNLTRTRRPSFSAVVSNDHQLPVMADNVLYDIDNTTSPSSSDSDSSPGNQPQFPRPKSGENPVQKAERALRGIPKLEQAKGSTLSPKPDYHHQNSQPVSPLKEKSLNQLVNVDPNSRRNVTSSVSQHPTSRRRVLARSRDASIPKRWV</sequence>
<proteinExistence type="predicted"/>
<dbReference type="PANTHER" id="PTHR35507:SF1">
    <property type="entry name" value="TMF_TATA_BD DOMAIN-CONTAINING PROTEIN"/>
    <property type="match status" value="1"/>
</dbReference>
<reference evidence="3" key="1">
    <citation type="journal article" date="2014" name="Science">
        <title>The coffee genome provides insight into the convergent evolution of caffeine biosynthesis.</title>
        <authorList>
            <person name="Denoeud F."/>
            <person name="Carretero-Paulet L."/>
            <person name="Dereeper A."/>
            <person name="Droc G."/>
            <person name="Guyot R."/>
            <person name="Pietrella M."/>
            <person name="Zheng C."/>
            <person name="Alberti A."/>
            <person name="Anthony F."/>
            <person name="Aprea G."/>
            <person name="Aury J.M."/>
            <person name="Bento P."/>
            <person name="Bernard M."/>
            <person name="Bocs S."/>
            <person name="Campa C."/>
            <person name="Cenci A."/>
            <person name="Combes M.C."/>
            <person name="Crouzillat D."/>
            <person name="Da Silva C."/>
            <person name="Daddiego L."/>
            <person name="De Bellis F."/>
            <person name="Dussert S."/>
            <person name="Garsmeur O."/>
            <person name="Gayraud T."/>
            <person name="Guignon V."/>
            <person name="Jahn K."/>
            <person name="Jamilloux V."/>
            <person name="Joet T."/>
            <person name="Labadie K."/>
            <person name="Lan T."/>
            <person name="Leclercq J."/>
            <person name="Lepelley M."/>
            <person name="Leroy T."/>
            <person name="Li L.T."/>
            <person name="Librado P."/>
            <person name="Lopez L."/>
            <person name="Munoz A."/>
            <person name="Noel B."/>
            <person name="Pallavicini A."/>
            <person name="Perrotta G."/>
            <person name="Poncet V."/>
            <person name="Pot D."/>
            <person name="Priyono X."/>
            <person name="Rigoreau M."/>
            <person name="Rouard M."/>
            <person name="Rozas J."/>
            <person name="Tranchant-Dubreuil C."/>
            <person name="VanBuren R."/>
            <person name="Zhang Q."/>
            <person name="Andrade A.C."/>
            <person name="Argout X."/>
            <person name="Bertrand B."/>
            <person name="de Kochko A."/>
            <person name="Graziosi G."/>
            <person name="Henry R.J."/>
            <person name="Jayarama X."/>
            <person name="Ming R."/>
            <person name="Nagai C."/>
            <person name="Rounsley S."/>
            <person name="Sankoff D."/>
            <person name="Giuliano G."/>
            <person name="Albert V.A."/>
            <person name="Wincker P."/>
            <person name="Lashermes P."/>
        </authorList>
    </citation>
    <scope>NUCLEOTIDE SEQUENCE [LARGE SCALE GENOMIC DNA]</scope>
    <source>
        <strain evidence="3">cv. DH200-94</strain>
    </source>
</reference>
<feature type="compositionally biased region" description="Basic and acidic residues" evidence="1">
    <location>
        <begin position="432"/>
        <end position="443"/>
    </location>
</feature>
<name>A0A068VA20_COFCA</name>